<comment type="function">
    <text evidence="1">Required for respiratory activity and maintenance and expression of the mitochondrial genome.</text>
</comment>
<keyword evidence="5" id="KW-1185">Reference proteome</keyword>
<dbReference type="InterPro" id="IPR043519">
    <property type="entry name" value="NT_sf"/>
</dbReference>
<evidence type="ECO:0000256" key="1">
    <source>
        <dbReference type="ARBA" id="ARBA00003548"/>
    </source>
</evidence>
<accession>A0AAF0FB19</accession>
<dbReference type="Pfam" id="PF06413">
    <property type="entry name" value="Neugrin"/>
    <property type="match status" value="1"/>
</dbReference>
<dbReference type="InterPro" id="IPR010487">
    <property type="entry name" value="NGRN/Rrg9"/>
</dbReference>
<organism evidence="4 5">
    <name type="scientific">Malassezia psittaci</name>
    <dbReference type="NCBI Taxonomy" id="1821823"/>
    <lineage>
        <taxon>Eukaryota</taxon>
        <taxon>Fungi</taxon>
        <taxon>Dikarya</taxon>
        <taxon>Basidiomycota</taxon>
        <taxon>Ustilaginomycotina</taxon>
        <taxon>Malasseziomycetes</taxon>
        <taxon>Malasseziales</taxon>
        <taxon>Malasseziaceae</taxon>
        <taxon>Malassezia</taxon>
    </lineage>
</organism>
<gene>
    <name evidence="4" type="primary">SLM5_2</name>
    <name evidence="4" type="ORF">MPSI1_002831</name>
</gene>
<reference evidence="4" key="1">
    <citation type="submission" date="2023-02" db="EMBL/GenBank/DDBJ databases">
        <title>Mating type loci evolution in Malassezia.</title>
        <authorList>
            <person name="Coelho M.A."/>
        </authorList>
    </citation>
    <scope>NUCLEOTIDE SEQUENCE</scope>
    <source>
        <strain evidence="4">CBS 14136</strain>
    </source>
</reference>
<dbReference type="PANTHER" id="PTHR13475">
    <property type="entry name" value="NEUGRIN"/>
    <property type="match status" value="1"/>
</dbReference>
<dbReference type="EMBL" id="CP118378">
    <property type="protein sequence ID" value="WFD44165.1"/>
    <property type="molecule type" value="Genomic_DNA"/>
</dbReference>
<evidence type="ECO:0000313" key="4">
    <source>
        <dbReference type="EMBL" id="WFD44165.1"/>
    </source>
</evidence>
<dbReference type="Proteomes" id="UP001214628">
    <property type="component" value="Chromosome 4"/>
</dbReference>
<sequence>MHGRLSINRFFAPVRCVNLHISARAALPRARRFVPERKHAESGDSFSDRHADVVAQTDSPASVPWFMQEEVVDVPKEKPSSSLAPPVAWVPSYLPVTTDIPPAVANLVDMWTKGPLHGLIARPSPLADIDDQQWGAVVRGSPITVIRPMFDGESIPETGQDWIMVVEVRGESIGAVRQVATEVGTYLKHTKPPKSDTQAELTLDQFLGPAQILSEESDSKSPRPKGVSRIEHELGTRLPDWQIQKIALSRKYPDGWTPLKKLSHEAQHGLRLLHASDPERFNLDVLGKRFRISPESVRRILKSRWRPSTEAASRQNRRAKLLQASAATIREQEEMAKLHGEIPLEPATPTGPAEQVANHPVRFEGLVSSADLAIGRARQKSTASRGSGDWCLVDAGWCVVHVMTASARARYRIEDIWRHNGTHSFRASNSSAA</sequence>
<name>A0AAF0FB19_9BASI</name>
<evidence type="ECO:0000256" key="2">
    <source>
        <dbReference type="ARBA" id="ARBA00010895"/>
    </source>
</evidence>
<dbReference type="GO" id="GO:0005634">
    <property type="term" value="C:nucleus"/>
    <property type="evidence" value="ECO:0007669"/>
    <property type="project" value="TreeGrafter"/>
</dbReference>
<dbReference type="Gene3D" id="3.30.460.10">
    <property type="entry name" value="Beta Polymerase, domain 2"/>
    <property type="match status" value="1"/>
</dbReference>
<proteinExistence type="inferred from homology"/>
<protein>
    <recommendedName>
        <fullName evidence="3">Required for respiratory growth protein 9, mitochondrial</fullName>
    </recommendedName>
</protein>
<dbReference type="SUPFAM" id="SSF81301">
    <property type="entry name" value="Nucleotidyltransferase"/>
    <property type="match status" value="1"/>
</dbReference>
<evidence type="ECO:0000313" key="5">
    <source>
        <dbReference type="Proteomes" id="UP001214628"/>
    </source>
</evidence>
<dbReference type="AlphaFoldDB" id="A0AAF0FB19"/>
<dbReference type="GO" id="GO:0016874">
    <property type="term" value="F:ligase activity"/>
    <property type="evidence" value="ECO:0007669"/>
    <property type="project" value="UniProtKB-KW"/>
</dbReference>
<dbReference type="PANTHER" id="PTHR13475:SF3">
    <property type="entry name" value="NEUGRIN"/>
    <property type="match status" value="1"/>
</dbReference>
<evidence type="ECO:0000256" key="3">
    <source>
        <dbReference type="ARBA" id="ARBA00013566"/>
    </source>
</evidence>
<comment type="similarity">
    <text evidence="2">Belongs to the RRG9 family.</text>
</comment>
<keyword evidence="4" id="KW-0436">Ligase</keyword>
<dbReference type="Pfam" id="PF02410">
    <property type="entry name" value="RsfS"/>
    <property type="match status" value="1"/>
</dbReference>